<dbReference type="GO" id="GO:1902600">
    <property type="term" value="P:proton transmembrane transport"/>
    <property type="evidence" value="ECO:0007669"/>
    <property type="project" value="TreeGrafter"/>
</dbReference>
<evidence type="ECO:0000313" key="2">
    <source>
        <dbReference type="Proteomes" id="UP000232323"/>
    </source>
</evidence>
<name>A0A250XC89_9CHLO</name>
<dbReference type="Pfam" id="PF10173">
    <property type="entry name" value="Mit_KHE1"/>
    <property type="match status" value="1"/>
</dbReference>
<dbReference type="PANTHER" id="PTHR28062:SF1">
    <property type="entry name" value="TRANSMEMBRANE PROTEIN"/>
    <property type="match status" value="1"/>
</dbReference>
<dbReference type="Proteomes" id="UP000232323">
    <property type="component" value="Unassembled WGS sequence"/>
</dbReference>
<dbReference type="PANTHER" id="PTHR28062">
    <property type="entry name" value="K+-H+ EXCHANGE-LIKE PROTEIN"/>
    <property type="match status" value="1"/>
</dbReference>
<sequence>MSNCTKVLVLPVYRRTWLLHAWNEATTNQAISAPDWKTGASLQEKLSMASLQIKYKFDSTVKTQWRELQAAKEGSFRSYLYRLAQLVLSREDPVESFLKTVPKETNRVEVMFPASLNEDLVRRRMRLIALRRSAWHRRRILGWCLATMPQLPLLITPLPNVTVYYSVYRLMSHLQAMNGANTLKAGFERSDALQIQRMHKMIQEAQTSGKAKVGGLFNWRGRRAARDEARREEFLDLVSKEDLVAGDGNNRHPIILLQSNELLETVTKPLDRWKTPLDDQAVEQLSQHFKLTDLKEHFSRIRAAVTKQIGDKMAT</sequence>
<proteinExistence type="predicted"/>
<organism evidence="1 2">
    <name type="scientific">Chlamydomonas eustigma</name>
    <dbReference type="NCBI Taxonomy" id="1157962"/>
    <lineage>
        <taxon>Eukaryota</taxon>
        <taxon>Viridiplantae</taxon>
        <taxon>Chlorophyta</taxon>
        <taxon>core chlorophytes</taxon>
        <taxon>Chlorophyceae</taxon>
        <taxon>CS clade</taxon>
        <taxon>Chlamydomonadales</taxon>
        <taxon>Chlamydomonadaceae</taxon>
        <taxon>Chlamydomonas</taxon>
    </lineage>
</organism>
<keyword evidence="2" id="KW-1185">Reference proteome</keyword>
<protein>
    <submittedName>
        <fullName evidence="1">Uncharacterized protein</fullName>
    </submittedName>
</protein>
<dbReference type="GO" id="GO:0006813">
    <property type="term" value="P:potassium ion transport"/>
    <property type="evidence" value="ECO:0007669"/>
    <property type="project" value="TreeGrafter"/>
</dbReference>
<dbReference type="AlphaFoldDB" id="A0A250XC89"/>
<reference evidence="1 2" key="1">
    <citation type="submission" date="2017-08" db="EMBL/GenBank/DDBJ databases">
        <title>Acidophilic green algal genome provides insights into adaptation to an acidic environment.</title>
        <authorList>
            <person name="Hirooka S."/>
            <person name="Hirose Y."/>
            <person name="Kanesaki Y."/>
            <person name="Higuchi S."/>
            <person name="Fujiwara T."/>
            <person name="Onuma R."/>
            <person name="Era A."/>
            <person name="Ohbayashi R."/>
            <person name="Uzuka A."/>
            <person name="Nozaki H."/>
            <person name="Yoshikawa H."/>
            <person name="Miyagishima S.Y."/>
        </authorList>
    </citation>
    <scope>NUCLEOTIDE SEQUENCE [LARGE SCALE GENOMIC DNA]</scope>
    <source>
        <strain evidence="1 2">NIES-2499</strain>
    </source>
</reference>
<dbReference type="InterPro" id="IPR018786">
    <property type="entry name" value="Mit_KHE1"/>
</dbReference>
<comment type="caution">
    <text evidence="1">The sequence shown here is derived from an EMBL/GenBank/DDBJ whole genome shotgun (WGS) entry which is preliminary data.</text>
</comment>
<evidence type="ECO:0000313" key="1">
    <source>
        <dbReference type="EMBL" id="GAX80380.1"/>
    </source>
</evidence>
<gene>
    <name evidence="1" type="ORF">CEUSTIGMA_g7819.t1</name>
</gene>
<dbReference type="EMBL" id="BEGY01000051">
    <property type="protein sequence ID" value="GAX80380.1"/>
    <property type="molecule type" value="Genomic_DNA"/>
</dbReference>
<accession>A0A250XC89</accession>
<dbReference type="OrthoDB" id="5562676at2759"/>
<dbReference type="GO" id="GO:0005743">
    <property type="term" value="C:mitochondrial inner membrane"/>
    <property type="evidence" value="ECO:0007669"/>
    <property type="project" value="TreeGrafter"/>
</dbReference>